<accession>A0A918MTK0</accession>
<keyword evidence="2" id="KW-1185">Reference proteome</keyword>
<dbReference type="EMBL" id="BMUE01000013">
    <property type="protein sequence ID" value="GGW68965.1"/>
    <property type="molecule type" value="Genomic_DNA"/>
</dbReference>
<organism evidence="1 2">
    <name type="scientific">Streptomyces lucensis JCM 4490</name>
    <dbReference type="NCBI Taxonomy" id="1306176"/>
    <lineage>
        <taxon>Bacteria</taxon>
        <taxon>Bacillati</taxon>
        <taxon>Actinomycetota</taxon>
        <taxon>Actinomycetes</taxon>
        <taxon>Kitasatosporales</taxon>
        <taxon>Streptomycetaceae</taxon>
        <taxon>Streptomyces</taxon>
    </lineage>
</organism>
<dbReference type="AlphaFoldDB" id="A0A918MTK0"/>
<reference evidence="1" key="1">
    <citation type="journal article" date="2014" name="Int. J. Syst. Evol. Microbiol.">
        <title>Complete genome sequence of Corynebacterium casei LMG S-19264T (=DSM 44701T), isolated from a smear-ripened cheese.</title>
        <authorList>
            <consortium name="US DOE Joint Genome Institute (JGI-PGF)"/>
            <person name="Walter F."/>
            <person name="Albersmeier A."/>
            <person name="Kalinowski J."/>
            <person name="Ruckert C."/>
        </authorList>
    </citation>
    <scope>NUCLEOTIDE SEQUENCE</scope>
    <source>
        <strain evidence="1">JCM 4490</strain>
    </source>
</reference>
<evidence type="ECO:0000313" key="1">
    <source>
        <dbReference type="EMBL" id="GGW68965.1"/>
    </source>
</evidence>
<evidence type="ECO:0000313" key="2">
    <source>
        <dbReference type="Proteomes" id="UP000620224"/>
    </source>
</evidence>
<protein>
    <submittedName>
        <fullName evidence="1">Uncharacterized protein</fullName>
    </submittedName>
</protein>
<proteinExistence type="predicted"/>
<sequence>MVGGDLLDLLVLPRDPPSSSTVRVTAPSPPACTTRALARASKAGPEAIAGLTSLLAPGDARR</sequence>
<gene>
    <name evidence="1" type="ORF">GCM10010503_52700</name>
</gene>
<name>A0A918MTK0_9ACTN</name>
<reference evidence="1" key="2">
    <citation type="submission" date="2020-09" db="EMBL/GenBank/DDBJ databases">
        <authorList>
            <person name="Sun Q."/>
            <person name="Ohkuma M."/>
        </authorList>
    </citation>
    <scope>NUCLEOTIDE SEQUENCE</scope>
    <source>
        <strain evidence="1">JCM 4490</strain>
    </source>
</reference>
<comment type="caution">
    <text evidence="1">The sequence shown here is derived from an EMBL/GenBank/DDBJ whole genome shotgun (WGS) entry which is preliminary data.</text>
</comment>
<dbReference type="Proteomes" id="UP000620224">
    <property type="component" value="Unassembled WGS sequence"/>
</dbReference>